<evidence type="ECO:0000256" key="7">
    <source>
        <dbReference type="ARBA" id="ARBA00023136"/>
    </source>
</evidence>
<dbReference type="Pfam" id="PF00535">
    <property type="entry name" value="Glycos_transf_2"/>
    <property type="match status" value="1"/>
</dbReference>
<keyword evidence="1" id="KW-1003">Cell membrane</keyword>
<dbReference type="InterPro" id="IPR001173">
    <property type="entry name" value="Glyco_trans_2-like"/>
</dbReference>
<sequence length="244" mass="26767">MAQTEPQIAVVAPMHNEAGNAARLAAEVHDVLRDVPHEIIFVNDASTDGTLEELVGAKADIPSLRILSHRKNAGQSRAIRTGVIAARAPVVCTMDGDGQNPPEDLPTLIAALTRPDAPADLAMVSGRRVGRKDTAWKRFASRLANGVRKSLLNDDADDTGCGLKAFKREAYLLLPYFDHQHRFIPALMKREGFQVEFRDVGHRPRMAGKSKYSNFGRLFASLTDMLGVMWLNGRARKTGGWDEA</sequence>
<evidence type="ECO:0000256" key="4">
    <source>
        <dbReference type="ARBA" id="ARBA00022692"/>
    </source>
</evidence>
<dbReference type="PANTHER" id="PTHR48090:SF3">
    <property type="entry name" value="UNDECAPRENYL-PHOSPHATE 4-DEOXY-4-FORMAMIDO-L-ARABINOSE TRANSFERASE"/>
    <property type="match status" value="1"/>
</dbReference>
<evidence type="ECO:0000313" key="10">
    <source>
        <dbReference type="Proteomes" id="UP000245168"/>
    </source>
</evidence>
<feature type="domain" description="Glycosyltransferase 2-like" evidence="8">
    <location>
        <begin position="10"/>
        <end position="171"/>
    </location>
</feature>
<keyword evidence="10" id="KW-1185">Reference proteome</keyword>
<dbReference type="GO" id="GO:0099621">
    <property type="term" value="F:undecaprenyl-phosphate 4-deoxy-4-formamido-L-arabinose transferase activity"/>
    <property type="evidence" value="ECO:0007669"/>
    <property type="project" value="TreeGrafter"/>
</dbReference>
<dbReference type="EMBL" id="QEXV01000007">
    <property type="protein sequence ID" value="PWE16336.1"/>
    <property type="molecule type" value="Genomic_DNA"/>
</dbReference>
<proteinExistence type="predicted"/>
<keyword evidence="4" id="KW-0812">Transmembrane</keyword>
<dbReference type="InterPro" id="IPR050256">
    <property type="entry name" value="Glycosyltransferase_2"/>
</dbReference>
<dbReference type="PANTHER" id="PTHR48090">
    <property type="entry name" value="UNDECAPRENYL-PHOSPHATE 4-DEOXY-4-FORMAMIDO-L-ARABINOSE TRANSFERASE-RELATED"/>
    <property type="match status" value="1"/>
</dbReference>
<evidence type="ECO:0000256" key="6">
    <source>
        <dbReference type="ARBA" id="ARBA00022989"/>
    </source>
</evidence>
<name>A0A2U2BQQ9_9PROT</name>
<evidence type="ECO:0000259" key="8">
    <source>
        <dbReference type="Pfam" id="PF00535"/>
    </source>
</evidence>
<dbReference type="SUPFAM" id="SSF53448">
    <property type="entry name" value="Nucleotide-diphospho-sugar transferases"/>
    <property type="match status" value="1"/>
</dbReference>
<reference evidence="10" key="1">
    <citation type="submission" date="2018-05" db="EMBL/GenBank/DDBJ databases">
        <authorList>
            <person name="Liu B.-T."/>
        </authorList>
    </citation>
    <scope>NUCLEOTIDE SEQUENCE [LARGE SCALE GENOMIC DNA]</scope>
    <source>
        <strain evidence="10">WD6-1</strain>
    </source>
</reference>
<dbReference type="CDD" id="cd04179">
    <property type="entry name" value="DPM_DPG-synthase_like"/>
    <property type="match status" value="1"/>
</dbReference>
<dbReference type="FunFam" id="3.90.550.10:FF:000170">
    <property type="entry name" value="Dolichol-phosphate mannosyltransferase"/>
    <property type="match status" value="1"/>
</dbReference>
<dbReference type="GO" id="GO:0005886">
    <property type="term" value="C:plasma membrane"/>
    <property type="evidence" value="ECO:0007669"/>
    <property type="project" value="TreeGrafter"/>
</dbReference>
<keyword evidence="5" id="KW-0448">Lipopolysaccharide biosynthesis</keyword>
<keyword evidence="3 9" id="KW-0808">Transferase</keyword>
<dbReference type="InterPro" id="IPR029044">
    <property type="entry name" value="Nucleotide-diphossugar_trans"/>
</dbReference>
<dbReference type="GO" id="GO:0009103">
    <property type="term" value="P:lipopolysaccharide biosynthetic process"/>
    <property type="evidence" value="ECO:0007669"/>
    <property type="project" value="UniProtKB-KW"/>
</dbReference>
<evidence type="ECO:0000256" key="5">
    <source>
        <dbReference type="ARBA" id="ARBA00022985"/>
    </source>
</evidence>
<keyword evidence="2 9" id="KW-0328">Glycosyltransferase</keyword>
<organism evidence="9 10">
    <name type="scientific">Marinicauda salina</name>
    <dbReference type="NCBI Taxonomy" id="2135793"/>
    <lineage>
        <taxon>Bacteria</taxon>
        <taxon>Pseudomonadati</taxon>
        <taxon>Pseudomonadota</taxon>
        <taxon>Alphaproteobacteria</taxon>
        <taxon>Maricaulales</taxon>
        <taxon>Maricaulaceae</taxon>
        <taxon>Marinicauda</taxon>
    </lineage>
</organism>
<protein>
    <submittedName>
        <fullName evidence="9">Dolichol-phosphate mannosyltransferase</fullName>
    </submittedName>
</protein>
<dbReference type="OrthoDB" id="9807795at2"/>
<evidence type="ECO:0000256" key="2">
    <source>
        <dbReference type="ARBA" id="ARBA00022676"/>
    </source>
</evidence>
<keyword evidence="7" id="KW-0472">Membrane</keyword>
<evidence type="ECO:0000313" key="9">
    <source>
        <dbReference type="EMBL" id="PWE16336.1"/>
    </source>
</evidence>
<gene>
    <name evidence="9" type="ORF">DDZ18_12995</name>
</gene>
<dbReference type="AlphaFoldDB" id="A0A2U2BQQ9"/>
<dbReference type="Proteomes" id="UP000245168">
    <property type="component" value="Unassembled WGS sequence"/>
</dbReference>
<comment type="caution">
    <text evidence="9">The sequence shown here is derived from an EMBL/GenBank/DDBJ whole genome shotgun (WGS) entry which is preliminary data.</text>
</comment>
<evidence type="ECO:0000256" key="3">
    <source>
        <dbReference type="ARBA" id="ARBA00022679"/>
    </source>
</evidence>
<keyword evidence="6" id="KW-1133">Transmembrane helix</keyword>
<evidence type="ECO:0000256" key="1">
    <source>
        <dbReference type="ARBA" id="ARBA00022475"/>
    </source>
</evidence>
<dbReference type="RefSeq" id="WP_109253838.1">
    <property type="nucleotide sequence ID" value="NZ_QEXV01000007.1"/>
</dbReference>
<dbReference type="Gene3D" id="3.90.550.10">
    <property type="entry name" value="Spore Coat Polysaccharide Biosynthesis Protein SpsA, Chain A"/>
    <property type="match status" value="1"/>
</dbReference>
<accession>A0A2U2BQQ9</accession>